<reference evidence="7 8" key="1">
    <citation type="journal article" date="2016" name="Genome Announc.">
        <title>Draft Genome Sequence of Criibacterium bergeronii gen. nov., sp. nov., Strain CCRI-22567T, Isolated from a Vaginal Sample from a Woman with Bacterial Vaginosis.</title>
        <authorList>
            <person name="Maheux A.F."/>
            <person name="Berube E."/>
            <person name="Boudreau D.K."/>
            <person name="Raymond F."/>
            <person name="Corbeil J."/>
            <person name="Roy P.H."/>
            <person name="Boissinot M."/>
            <person name="Omar R.F."/>
        </authorList>
    </citation>
    <scope>NUCLEOTIDE SEQUENCE [LARGE SCALE GENOMIC DNA]</scope>
    <source>
        <strain evidence="7 8">CCRI-22567</strain>
    </source>
</reference>
<comment type="caution">
    <text evidence="7">The sequence shown here is derived from an EMBL/GenBank/DDBJ whole genome shotgun (WGS) entry which is preliminary data.</text>
</comment>
<dbReference type="EMBL" id="MBEW02000005">
    <property type="protein sequence ID" value="RDY21635.1"/>
    <property type="molecule type" value="Genomic_DNA"/>
</dbReference>
<evidence type="ECO:0000256" key="3">
    <source>
        <dbReference type="ARBA" id="ARBA00022692"/>
    </source>
</evidence>
<feature type="transmembrane region" description="Helical" evidence="6">
    <location>
        <begin position="7"/>
        <end position="28"/>
    </location>
</feature>
<evidence type="ECO:0000256" key="5">
    <source>
        <dbReference type="ARBA" id="ARBA00023136"/>
    </source>
</evidence>
<dbReference type="STRING" id="1871336.BBG48_05945"/>
<dbReference type="RefSeq" id="WP_068911931.1">
    <property type="nucleotide sequence ID" value="NZ_MBEW02000005.1"/>
</dbReference>
<keyword evidence="3 6" id="KW-0812">Transmembrane</keyword>
<sequence>MKIKNQNVLIAIIAIVLGFLAGTITMLVTGQDPLILFKSILRAVTGVNLDLVCTGKNFFSVRMVGEYIVYSMPIILTGLSVAFAFRTGLFNIGSEGQVIMGSLVAAIVGVLLDMPRIIELPIVIVGGMAAGAAWGYIAGFLKAKYNVHEVVTTIMLNYTAMYFSAMIIKMLPGSSPEKTVPLHDGALLSSSIFSSMTSNSRLHYGIFLVIIALIVFDYIINKTTYGYELKSVGYNPFAAKYSGMKVNSRLAQSMAISGAFSGLAGVLLVSGTFKYGRVLYAFENYGFDGISVALLGNNTALGSLFGGLLLASLKAAQPLMSAKNVPDAIVDIISALIIMFVAMKYGIIYVMDKMKKRGEN</sequence>
<dbReference type="PANTHER" id="PTHR47089">
    <property type="entry name" value="ABC TRANSPORTER, PERMEASE PROTEIN"/>
    <property type="match status" value="1"/>
</dbReference>
<dbReference type="GO" id="GO:0005886">
    <property type="term" value="C:plasma membrane"/>
    <property type="evidence" value="ECO:0007669"/>
    <property type="project" value="UniProtKB-SubCell"/>
</dbReference>
<keyword evidence="5 6" id="KW-0472">Membrane</keyword>
<dbReference type="Pfam" id="PF02653">
    <property type="entry name" value="BPD_transp_2"/>
    <property type="match status" value="1"/>
</dbReference>
<proteinExistence type="predicted"/>
<dbReference type="PANTHER" id="PTHR47089:SF1">
    <property type="entry name" value="GUANOSINE ABC TRANSPORTER PERMEASE PROTEIN NUPP"/>
    <property type="match status" value="1"/>
</dbReference>
<feature type="transmembrane region" description="Helical" evidence="6">
    <location>
        <begin position="67"/>
        <end position="85"/>
    </location>
</feature>
<keyword evidence="4 6" id="KW-1133">Transmembrane helix</keyword>
<dbReference type="GO" id="GO:0022857">
    <property type="term" value="F:transmembrane transporter activity"/>
    <property type="evidence" value="ECO:0007669"/>
    <property type="project" value="InterPro"/>
</dbReference>
<evidence type="ECO:0000256" key="1">
    <source>
        <dbReference type="ARBA" id="ARBA00004651"/>
    </source>
</evidence>
<comment type="subcellular location">
    <subcellularLocation>
        <location evidence="1">Cell membrane</location>
        <topology evidence="1">Multi-pass membrane protein</topology>
    </subcellularLocation>
</comment>
<evidence type="ECO:0000256" key="2">
    <source>
        <dbReference type="ARBA" id="ARBA00022475"/>
    </source>
</evidence>
<dbReference type="AlphaFoldDB" id="A0A371IMB0"/>
<name>A0A371IMB0_9FIRM</name>
<gene>
    <name evidence="7" type="ORF">BBG48_003380</name>
</gene>
<feature type="transmembrane region" description="Helical" evidence="6">
    <location>
        <begin position="97"/>
        <end position="114"/>
    </location>
</feature>
<feature type="transmembrane region" description="Helical" evidence="6">
    <location>
        <begin position="202"/>
        <end position="220"/>
    </location>
</feature>
<evidence type="ECO:0000256" key="6">
    <source>
        <dbReference type="SAM" id="Phobius"/>
    </source>
</evidence>
<accession>A0A371IMB0</accession>
<organism evidence="7 8">
    <name type="scientific">Criibacterium bergeronii</name>
    <dbReference type="NCBI Taxonomy" id="1871336"/>
    <lineage>
        <taxon>Bacteria</taxon>
        <taxon>Bacillati</taxon>
        <taxon>Bacillota</taxon>
        <taxon>Clostridia</taxon>
        <taxon>Peptostreptococcales</taxon>
        <taxon>Filifactoraceae</taxon>
        <taxon>Criibacterium</taxon>
    </lineage>
</organism>
<feature type="transmembrane region" description="Helical" evidence="6">
    <location>
        <begin position="250"/>
        <end position="270"/>
    </location>
</feature>
<dbReference type="Proteomes" id="UP000093352">
    <property type="component" value="Unassembled WGS sequence"/>
</dbReference>
<feature type="transmembrane region" description="Helical" evidence="6">
    <location>
        <begin position="328"/>
        <end position="351"/>
    </location>
</feature>
<evidence type="ECO:0000256" key="4">
    <source>
        <dbReference type="ARBA" id="ARBA00022989"/>
    </source>
</evidence>
<keyword evidence="8" id="KW-1185">Reference proteome</keyword>
<evidence type="ECO:0000313" key="7">
    <source>
        <dbReference type="EMBL" id="RDY21635.1"/>
    </source>
</evidence>
<feature type="transmembrane region" description="Helical" evidence="6">
    <location>
        <begin position="120"/>
        <end position="138"/>
    </location>
</feature>
<dbReference type="InterPro" id="IPR001851">
    <property type="entry name" value="ABC_transp_permease"/>
</dbReference>
<protein>
    <submittedName>
        <fullName evidence="7">ABC transporter permease</fullName>
    </submittedName>
</protein>
<dbReference type="CDD" id="cd06580">
    <property type="entry name" value="TM_PBP1_transp_TpRbsC_like"/>
    <property type="match status" value="1"/>
</dbReference>
<evidence type="ECO:0000313" key="8">
    <source>
        <dbReference type="Proteomes" id="UP000093352"/>
    </source>
</evidence>
<feature type="transmembrane region" description="Helical" evidence="6">
    <location>
        <begin position="290"/>
        <end position="316"/>
    </location>
</feature>
<keyword evidence="2" id="KW-1003">Cell membrane</keyword>